<dbReference type="EMBL" id="MN128594">
    <property type="protein sequence ID" value="QDK05023.2"/>
    <property type="molecule type" value="Genomic_DNA"/>
</dbReference>
<accession>A0A514U7T1</accession>
<dbReference type="Proteomes" id="UP000315608">
    <property type="component" value="Segment"/>
</dbReference>
<protein>
    <submittedName>
        <fullName evidence="1">Uncharacterized protein</fullName>
    </submittedName>
</protein>
<proteinExistence type="predicted"/>
<name>A0A514U7T1_9CAUD</name>
<reference evidence="1" key="1">
    <citation type="submission" date="2019-07" db="EMBL/GenBank/DDBJ databases">
        <authorList>
            <person name="Hudson L.K."/>
            <person name="Peters T.L."/>
            <person name="Song Y."/>
            <person name="Denes T.G."/>
        </authorList>
    </citation>
    <scope>NUCLEOTIDE SEQUENCE [LARGE SCALE GENOMIC DNA]</scope>
</reference>
<organism evidence="1 2">
    <name type="scientific">Listeria phage LP-066</name>
    <dbReference type="NCBI Taxonomy" id="2590051"/>
    <lineage>
        <taxon>Viruses</taxon>
        <taxon>Duplodnaviria</taxon>
        <taxon>Heunggongvirae</taxon>
        <taxon>Uroviricota</taxon>
        <taxon>Caudoviricetes</taxon>
        <taxon>Herelleviridae</taxon>
        <taxon>Jasinskavirinae</taxon>
        <taxon>Pecentumvirus</taxon>
        <taxon>Pecentumvirus LP0832</taxon>
    </lineage>
</organism>
<evidence type="ECO:0000313" key="2">
    <source>
        <dbReference type="Proteomes" id="UP000315608"/>
    </source>
</evidence>
<gene>
    <name evidence="1" type="ORF">FK486_0176</name>
</gene>
<sequence length="190" mass="22178">MKINRSNILLSKVVFVGKLEIDGWWDTEIFQYKLENLEDDKEFFAQISESILDTPFIELIPCLSENLTTANISSYYKFKSYYEMLEYCIIASDGESQQTVKEYTESLDVNSLRLPFKFNFEYYTPREEDFSLSDKLPIEYSVKKGSSYLCGWLSYPNEPVFSSTEEPESFTIPEIASFFADIFEGEVKKN</sequence>
<evidence type="ECO:0000313" key="1">
    <source>
        <dbReference type="EMBL" id="QDK05023.2"/>
    </source>
</evidence>